<dbReference type="Gene3D" id="3.30.1330.40">
    <property type="entry name" value="RutC-like"/>
    <property type="match status" value="1"/>
</dbReference>
<evidence type="ECO:0000313" key="3">
    <source>
        <dbReference type="EMBL" id="BBU78760.1"/>
    </source>
</evidence>
<dbReference type="InterPro" id="IPR035959">
    <property type="entry name" value="RutC-like_sf"/>
</dbReference>
<dbReference type="Proteomes" id="UP000467488">
    <property type="component" value="Chromosome"/>
</dbReference>
<comment type="subunit">
    <text evidence="2">Homotrimer.</text>
</comment>
<dbReference type="GO" id="GO:0019239">
    <property type="term" value="F:deaminase activity"/>
    <property type="evidence" value="ECO:0007669"/>
    <property type="project" value="TreeGrafter"/>
</dbReference>
<dbReference type="PANTHER" id="PTHR11803:SF39">
    <property type="entry name" value="2-IMINOBUTANOATE_2-IMINOPROPANOATE DEAMINASE"/>
    <property type="match status" value="1"/>
</dbReference>
<dbReference type="CDD" id="cd00448">
    <property type="entry name" value="YjgF_YER057c_UK114_family"/>
    <property type="match status" value="1"/>
</dbReference>
<sequence length="128" mass="13624">MKKDIIYTTGAPAPGGALSQAVKAGETIYLAGQVGFDPHTMQVVSTDFDEQARQAFKNLLSVAEAAGGSDRDIVKLNAYLTDVNMFPRFNAKGIMSEYFSPPYPARATLGIAALPQGAVIEIEAIMVL</sequence>
<dbReference type="PANTHER" id="PTHR11803">
    <property type="entry name" value="2-IMINOBUTANOATE/2-IMINOPROPANOATE DEAMINASE RIDA"/>
    <property type="match status" value="1"/>
</dbReference>
<comment type="similarity">
    <text evidence="1">Belongs to the RutC family.</text>
</comment>
<dbReference type="InterPro" id="IPR019897">
    <property type="entry name" value="RidA_CS"/>
</dbReference>
<dbReference type="PROSITE" id="PS01094">
    <property type="entry name" value="UPF0076"/>
    <property type="match status" value="1"/>
</dbReference>
<proteinExistence type="inferred from homology"/>
<dbReference type="AlphaFoldDB" id="A0A8S0FI07"/>
<evidence type="ECO:0000256" key="2">
    <source>
        <dbReference type="ARBA" id="ARBA00011233"/>
    </source>
</evidence>
<reference evidence="3 4" key="1">
    <citation type="submission" date="2020-01" db="EMBL/GenBank/DDBJ databases">
        <title>Dynamics of blaIMP-6 dissemination in carbapenem resistant Enterobacteriacea isolated from regional surveillance in Osaka, Japan.</title>
        <authorList>
            <person name="Abe R."/>
            <person name="Akeda Y."/>
            <person name="Sugawara Y."/>
            <person name="Yamamoto N."/>
            <person name="Tomono K."/>
            <person name="Takeuchi D."/>
            <person name="Kawahara R."/>
            <person name="Hamada S."/>
        </authorList>
    </citation>
    <scope>NUCLEOTIDE SEQUENCE [LARGE SCALE GENOMIC DNA]</scope>
    <source>
        <strain evidence="3 4">E300</strain>
    </source>
</reference>
<dbReference type="NCBIfam" id="TIGR00004">
    <property type="entry name" value="Rid family detoxifying hydrolase"/>
    <property type="match status" value="1"/>
</dbReference>
<dbReference type="Pfam" id="PF01042">
    <property type="entry name" value="Ribonuc_L-PSP"/>
    <property type="match status" value="1"/>
</dbReference>
<dbReference type="GO" id="GO:0005829">
    <property type="term" value="C:cytosol"/>
    <property type="evidence" value="ECO:0007669"/>
    <property type="project" value="TreeGrafter"/>
</dbReference>
<dbReference type="FunFam" id="3.30.1330.40:FF:000001">
    <property type="entry name" value="L-PSP family endoribonuclease"/>
    <property type="match status" value="1"/>
</dbReference>
<dbReference type="InterPro" id="IPR006056">
    <property type="entry name" value="RidA"/>
</dbReference>
<gene>
    <name evidence="3" type="ORF">EIMP300_01600</name>
</gene>
<evidence type="ECO:0000256" key="1">
    <source>
        <dbReference type="ARBA" id="ARBA00010552"/>
    </source>
</evidence>
<dbReference type="InterPro" id="IPR006175">
    <property type="entry name" value="YjgF/YER057c/UK114"/>
</dbReference>
<accession>A0A8S0FI07</accession>
<dbReference type="EMBL" id="AP022360">
    <property type="protein sequence ID" value="BBU78760.1"/>
    <property type="molecule type" value="Genomic_DNA"/>
</dbReference>
<dbReference type="SUPFAM" id="SSF55298">
    <property type="entry name" value="YjgF-like"/>
    <property type="match status" value="1"/>
</dbReference>
<evidence type="ECO:0000313" key="4">
    <source>
        <dbReference type="Proteomes" id="UP000467488"/>
    </source>
</evidence>
<name>A0A8S0FI07_ECOLX</name>
<organism evidence="3 4">
    <name type="scientific">Escherichia coli</name>
    <dbReference type="NCBI Taxonomy" id="562"/>
    <lineage>
        <taxon>Bacteria</taxon>
        <taxon>Pseudomonadati</taxon>
        <taxon>Pseudomonadota</taxon>
        <taxon>Gammaproteobacteria</taxon>
        <taxon>Enterobacterales</taxon>
        <taxon>Enterobacteriaceae</taxon>
        <taxon>Escherichia</taxon>
    </lineage>
</organism>
<protein>
    <submittedName>
        <fullName evidence="3">Reactive intermediate/imine deaminase</fullName>
    </submittedName>
</protein>